<reference evidence="1 2" key="1">
    <citation type="submission" date="2024-02" db="EMBL/GenBank/DDBJ databases">
        <title>de novo genome assembly of Solanum bulbocastanum strain 11H21.</title>
        <authorList>
            <person name="Hosaka A.J."/>
        </authorList>
    </citation>
    <scope>NUCLEOTIDE SEQUENCE [LARGE SCALE GENOMIC DNA]</scope>
    <source>
        <tissue evidence="1">Young leaves</tissue>
    </source>
</reference>
<evidence type="ECO:0000313" key="1">
    <source>
        <dbReference type="EMBL" id="KAK6776053.1"/>
    </source>
</evidence>
<dbReference type="PANTHER" id="PTHR12815:SF32">
    <property type="entry name" value="OUTER ENVELOPE PROTEIN 80, CHLOROPLASTIC"/>
    <property type="match status" value="1"/>
</dbReference>
<comment type="caution">
    <text evidence="1">The sequence shown here is derived from an EMBL/GenBank/DDBJ whole genome shotgun (WGS) entry which is preliminary data.</text>
</comment>
<sequence length="127" mass="13834">MRIITKLLSNPSSSMRLMDPYGNFVIHSSLQRAKRASTQDDKGNPIIRDYYSSPLTASGNTHDDMLLAKLETVKLVLVTLVLQCFSGGLVVGNFPPHEAFVLGGTNSFPGMNIWSNGENDQTSSSKS</sequence>
<organism evidence="1 2">
    <name type="scientific">Solanum bulbocastanum</name>
    <name type="common">Wild potato</name>
    <dbReference type="NCBI Taxonomy" id="147425"/>
    <lineage>
        <taxon>Eukaryota</taxon>
        <taxon>Viridiplantae</taxon>
        <taxon>Streptophyta</taxon>
        <taxon>Embryophyta</taxon>
        <taxon>Tracheophyta</taxon>
        <taxon>Spermatophyta</taxon>
        <taxon>Magnoliopsida</taxon>
        <taxon>eudicotyledons</taxon>
        <taxon>Gunneridae</taxon>
        <taxon>Pentapetalae</taxon>
        <taxon>asterids</taxon>
        <taxon>lamiids</taxon>
        <taxon>Solanales</taxon>
        <taxon>Solanaceae</taxon>
        <taxon>Solanoideae</taxon>
        <taxon>Solaneae</taxon>
        <taxon>Solanum</taxon>
    </lineage>
</organism>
<dbReference type="GO" id="GO:0009793">
    <property type="term" value="P:embryo development ending in seed dormancy"/>
    <property type="evidence" value="ECO:0007669"/>
    <property type="project" value="TreeGrafter"/>
</dbReference>
<dbReference type="PANTHER" id="PTHR12815">
    <property type="entry name" value="SORTING AND ASSEMBLY MACHINERY SAMM50 PROTEIN FAMILY MEMBER"/>
    <property type="match status" value="1"/>
</dbReference>
<dbReference type="GO" id="GO:0009658">
    <property type="term" value="P:chloroplast organization"/>
    <property type="evidence" value="ECO:0007669"/>
    <property type="project" value="TreeGrafter"/>
</dbReference>
<dbReference type="AlphaFoldDB" id="A0AAN8Y3Y3"/>
<gene>
    <name evidence="1" type="ORF">RDI58_027054</name>
</gene>
<name>A0AAN8Y3Y3_SOLBU</name>
<evidence type="ECO:0000313" key="2">
    <source>
        <dbReference type="Proteomes" id="UP001371456"/>
    </source>
</evidence>
<proteinExistence type="predicted"/>
<dbReference type="Proteomes" id="UP001371456">
    <property type="component" value="Unassembled WGS sequence"/>
</dbReference>
<dbReference type="InterPro" id="IPR039910">
    <property type="entry name" value="D15-like"/>
</dbReference>
<protein>
    <submittedName>
        <fullName evidence="1">Uncharacterized protein</fullName>
    </submittedName>
</protein>
<keyword evidence="2" id="KW-1185">Reference proteome</keyword>
<dbReference type="EMBL" id="JBANQN010000011">
    <property type="protein sequence ID" value="KAK6776053.1"/>
    <property type="molecule type" value="Genomic_DNA"/>
</dbReference>
<dbReference type="GO" id="GO:0016020">
    <property type="term" value="C:membrane"/>
    <property type="evidence" value="ECO:0007669"/>
    <property type="project" value="TreeGrafter"/>
</dbReference>
<accession>A0AAN8Y3Y3</accession>